<organism evidence="1 2">
    <name type="scientific">Stylosanthes scabra</name>
    <dbReference type="NCBI Taxonomy" id="79078"/>
    <lineage>
        <taxon>Eukaryota</taxon>
        <taxon>Viridiplantae</taxon>
        <taxon>Streptophyta</taxon>
        <taxon>Embryophyta</taxon>
        <taxon>Tracheophyta</taxon>
        <taxon>Spermatophyta</taxon>
        <taxon>Magnoliopsida</taxon>
        <taxon>eudicotyledons</taxon>
        <taxon>Gunneridae</taxon>
        <taxon>Pentapetalae</taxon>
        <taxon>rosids</taxon>
        <taxon>fabids</taxon>
        <taxon>Fabales</taxon>
        <taxon>Fabaceae</taxon>
        <taxon>Papilionoideae</taxon>
        <taxon>50 kb inversion clade</taxon>
        <taxon>dalbergioids sensu lato</taxon>
        <taxon>Dalbergieae</taxon>
        <taxon>Pterocarpus clade</taxon>
        <taxon>Stylosanthes</taxon>
    </lineage>
</organism>
<evidence type="ECO:0000313" key="2">
    <source>
        <dbReference type="Proteomes" id="UP001341840"/>
    </source>
</evidence>
<keyword evidence="2" id="KW-1185">Reference proteome</keyword>
<protein>
    <submittedName>
        <fullName evidence="1">Uncharacterized protein</fullName>
    </submittedName>
</protein>
<sequence length="128" mass="14319">MADEENLNENQRRTLANYTIPSTNSCGSSIVRLTVVANNFELKPSLIKLVQQDQFSGSPQGLVRQPTKHQFYRAWVTVKPVGSAKSCRLKVNSGYNDATLANGSEERTGEMLRVMRRCDGYVPKLRKG</sequence>
<dbReference type="EMBL" id="JASCZI010120863">
    <property type="protein sequence ID" value="MED6156319.1"/>
    <property type="molecule type" value="Genomic_DNA"/>
</dbReference>
<accession>A0ABU6U5R4</accession>
<reference evidence="1 2" key="1">
    <citation type="journal article" date="2023" name="Plants (Basel)">
        <title>Bridging the Gap: Combining Genomics and Transcriptomics Approaches to Understand Stylosanthes scabra, an Orphan Legume from the Brazilian Caatinga.</title>
        <authorList>
            <person name="Ferreira-Neto J.R.C."/>
            <person name="da Silva M.D."/>
            <person name="Binneck E."/>
            <person name="de Melo N.F."/>
            <person name="da Silva R.H."/>
            <person name="de Melo A.L.T.M."/>
            <person name="Pandolfi V."/>
            <person name="Bustamante F.O."/>
            <person name="Brasileiro-Vidal A.C."/>
            <person name="Benko-Iseppon A.M."/>
        </authorList>
    </citation>
    <scope>NUCLEOTIDE SEQUENCE [LARGE SCALE GENOMIC DNA]</scope>
    <source>
        <tissue evidence="1">Leaves</tissue>
    </source>
</reference>
<comment type="caution">
    <text evidence="1">The sequence shown here is derived from an EMBL/GenBank/DDBJ whole genome shotgun (WGS) entry which is preliminary data.</text>
</comment>
<evidence type="ECO:0000313" key="1">
    <source>
        <dbReference type="EMBL" id="MED6156319.1"/>
    </source>
</evidence>
<name>A0ABU6U5R4_9FABA</name>
<dbReference type="Proteomes" id="UP001341840">
    <property type="component" value="Unassembled WGS sequence"/>
</dbReference>
<gene>
    <name evidence="1" type="ORF">PIB30_013351</name>
</gene>
<proteinExistence type="predicted"/>